<dbReference type="InterPro" id="IPR036704">
    <property type="entry name" value="RraA/RraA-like_sf"/>
</dbReference>
<accession>A0ABU0YMG0</accession>
<dbReference type="RefSeq" id="WP_379955388.1">
    <property type="nucleotide sequence ID" value="NZ_JAUYVI010000003.1"/>
</dbReference>
<evidence type="ECO:0000256" key="1">
    <source>
        <dbReference type="ARBA" id="ARBA00001968"/>
    </source>
</evidence>
<comment type="caution">
    <text evidence="5">The sequence shown here is derived from an EMBL/GenBank/DDBJ whole genome shotgun (WGS) entry which is preliminary data.</text>
</comment>
<comment type="cofactor">
    <cofactor evidence="1">
        <name>a divalent metal cation</name>
        <dbReference type="ChEBI" id="CHEBI:60240"/>
    </cofactor>
</comment>
<dbReference type="Proteomes" id="UP001230156">
    <property type="component" value="Unassembled WGS sequence"/>
</dbReference>
<evidence type="ECO:0000256" key="3">
    <source>
        <dbReference type="ARBA" id="ARBA00029596"/>
    </source>
</evidence>
<dbReference type="Pfam" id="PF03737">
    <property type="entry name" value="RraA-like"/>
    <property type="match status" value="1"/>
</dbReference>
<evidence type="ECO:0000313" key="5">
    <source>
        <dbReference type="EMBL" id="MDQ7247943.1"/>
    </source>
</evidence>
<sequence>MTVTIHPAAPGLGFSDIDPWRTVPVAVAVDLSPESQIDPAIRPLNPPGRQPRLFGRAVTVSCTPPDFGAVVHALEHVGRGQVLVIAAGGDAATAMIGDILSGHLRHRGAAGVVCDGAVRDVVTLSGWSDFAVFSRWITPRGPSSAEHGTINAPVMVGGRRVTPGDLVIGDDDGLVALSPETVRGRIRDAESRLAREAAWIDRLAAGGSVVETFGIQPAQRG</sequence>
<gene>
    <name evidence="5" type="ORF">Q8A70_09710</name>
</gene>
<proteinExistence type="predicted"/>
<dbReference type="PANTHER" id="PTHR33254">
    <property type="entry name" value="4-HYDROXY-4-METHYL-2-OXOGLUTARATE ALDOLASE 3-RELATED"/>
    <property type="match status" value="1"/>
</dbReference>
<dbReference type="EMBL" id="JAUYVI010000003">
    <property type="protein sequence ID" value="MDQ7247943.1"/>
    <property type="molecule type" value="Genomic_DNA"/>
</dbReference>
<dbReference type="SUPFAM" id="SSF89562">
    <property type="entry name" value="RraA-like"/>
    <property type="match status" value="1"/>
</dbReference>
<organism evidence="5 6">
    <name type="scientific">Dongia sedimenti</name>
    <dbReference type="NCBI Taxonomy" id="3064282"/>
    <lineage>
        <taxon>Bacteria</taxon>
        <taxon>Pseudomonadati</taxon>
        <taxon>Pseudomonadota</taxon>
        <taxon>Alphaproteobacteria</taxon>
        <taxon>Rhodospirillales</taxon>
        <taxon>Dongiaceae</taxon>
        <taxon>Dongia</taxon>
    </lineage>
</organism>
<keyword evidence="6" id="KW-1185">Reference proteome</keyword>
<dbReference type="CDD" id="cd16841">
    <property type="entry name" value="RraA_family"/>
    <property type="match status" value="1"/>
</dbReference>
<dbReference type="PANTHER" id="PTHR33254:SF4">
    <property type="entry name" value="4-HYDROXY-4-METHYL-2-OXOGLUTARATE ALDOLASE 3-RELATED"/>
    <property type="match status" value="1"/>
</dbReference>
<dbReference type="InterPro" id="IPR005493">
    <property type="entry name" value="RraA/RraA-like"/>
</dbReference>
<evidence type="ECO:0000313" key="6">
    <source>
        <dbReference type="Proteomes" id="UP001230156"/>
    </source>
</evidence>
<protein>
    <recommendedName>
        <fullName evidence="2">Putative 4-hydroxy-4-methyl-2-oxoglutarate aldolase</fullName>
    </recommendedName>
    <alternativeName>
        <fullName evidence="3">Regulator of ribonuclease activity homolog</fullName>
    </alternativeName>
    <alternativeName>
        <fullName evidence="4">RraA-like protein</fullName>
    </alternativeName>
</protein>
<name>A0ABU0YMG0_9PROT</name>
<reference evidence="6" key="1">
    <citation type="submission" date="2023-08" db="EMBL/GenBank/DDBJ databases">
        <title>Rhodospirillaceae gen. nov., a novel taxon isolated from the Yangtze River Yuezi River estuary sludge.</title>
        <authorList>
            <person name="Ruan L."/>
        </authorList>
    </citation>
    <scope>NUCLEOTIDE SEQUENCE [LARGE SCALE GENOMIC DNA]</scope>
    <source>
        <strain evidence="6">R-7</strain>
    </source>
</reference>
<dbReference type="Gene3D" id="3.50.30.40">
    <property type="entry name" value="Ribonuclease E inhibitor RraA/RraA-like"/>
    <property type="match status" value="1"/>
</dbReference>
<evidence type="ECO:0000256" key="4">
    <source>
        <dbReference type="ARBA" id="ARBA00030169"/>
    </source>
</evidence>
<evidence type="ECO:0000256" key="2">
    <source>
        <dbReference type="ARBA" id="ARBA00016549"/>
    </source>
</evidence>